<comment type="caution">
    <text evidence="1">The sequence shown here is derived from an EMBL/GenBank/DDBJ whole genome shotgun (WGS) entry which is preliminary data.</text>
</comment>
<dbReference type="EMBL" id="JACQCR010000057">
    <property type="protein sequence ID" value="MBI3631170.1"/>
    <property type="molecule type" value="Genomic_DNA"/>
</dbReference>
<protein>
    <submittedName>
        <fullName evidence="1">Uncharacterized protein</fullName>
    </submittedName>
</protein>
<dbReference type="Proteomes" id="UP000753196">
    <property type="component" value="Unassembled WGS sequence"/>
</dbReference>
<dbReference type="AlphaFoldDB" id="A0A932VR47"/>
<organism evidence="1 2">
    <name type="scientific">Candidatus Sungiibacteriota bacterium</name>
    <dbReference type="NCBI Taxonomy" id="2750080"/>
    <lineage>
        <taxon>Bacteria</taxon>
        <taxon>Candidatus Sungiibacteriota</taxon>
    </lineage>
</organism>
<name>A0A932VR47_9BACT</name>
<reference evidence="1" key="1">
    <citation type="submission" date="2020-07" db="EMBL/GenBank/DDBJ databases">
        <title>Huge and variable diversity of episymbiotic CPR bacteria and DPANN archaea in groundwater ecosystems.</title>
        <authorList>
            <person name="He C.Y."/>
            <person name="Keren R."/>
            <person name="Whittaker M."/>
            <person name="Farag I.F."/>
            <person name="Doudna J."/>
            <person name="Cate J.H.D."/>
            <person name="Banfield J.F."/>
        </authorList>
    </citation>
    <scope>NUCLEOTIDE SEQUENCE</scope>
    <source>
        <strain evidence="1">NC_groundwater_973_Pr1_S-0.2um_54_13</strain>
    </source>
</reference>
<evidence type="ECO:0000313" key="1">
    <source>
        <dbReference type="EMBL" id="MBI3631170.1"/>
    </source>
</evidence>
<accession>A0A932VR47</accession>
<proteinExistence type="predicted"/>
<sequence>MDEIPDVRILPKTPDFYGHPPECIYHKECGQEALFVAVCPCGRVEIRICAGEDHAARASEIVRIAHRLICGHFAGGVPFPRPYPITE</sequence>
<gene>
    <name evidence="1" type="ORF">HY221_02430</name>
</gene>
<evidence type="ECO:0000313" key="2">
    <source>
        <dbReference type="Proteomes" id="UP000753196"/>
    </source>
</evidence>